<feature type="domain" description="Tryptophan synthase beta chain-like PALP" evidence="15">
    <location>
        <begin position="62"/>
        <end position="371"/>
    </location>
</feature>
<dbReference type="InterPro" id="IPR050214">
    <property type="entry name" value="Cys_Synth/Cystath_Beta-Synth"/>
</dbReference>
<comment type="similarity">
    <text evidence="3">Belongs to the cysteine synthase/cystathionine beta-synthase family.</text>
</comment>
<evidence type="ECO:0000256" key="4">
    <source>
        <dbReference type="ARBA" id="ARBA00012681"/>
    </source>
</evidence>
<dbReference type="InterPro" id="IPR001216">
    <property type="entry name" value="P-phosphate_BS"/>
</dbReference>
<name>A0A0C4ETU3_PUCT1</name>
<evidence type="ECO:0000256" key="6">
    <source>
        <dbReference type="ARBA" id="ARBA00022692"/>
    </source>
</evidence>
<dbReference type="SUPFAM" id="SSF53686">
    <property type="entry name" value="Tryptophan synthase beta subunit-like PLP-dependent enzymes"/>
    <property type="match status" value="1"/>
</dbReference>
<dbReference type="EMBL" id="ADAS02000421">
    <property type="protein sequence ID" value="OAV87412.1"/>
    <property type="molecule type" value="Genomic_DNA"/>
</dbReference>
<dbReference type="STRING" id="630390.A0A0C4ETU3"/>
<dbReference type="GO" id="GO:0006535">
    <property type="term" value="P:cysteine biosynthetic process from serine"/>
    <property type="evidence" value="ECO:0007669"/>
    <property type="project" value="InterPro"/>
</dbReference>
<dbReference type="FunFam" id="3.40.50.1100:FF:000096">
    <property type="entry name" value="Related to cysteine synthase"/>
    <property type="match status" value="1"/>
</dbReference>
<accession>A0A0C4ETU3</accession>
<dbReference type="AlphaFoldDB" id="A0A0C4ETU3"/>
<evidence type="ECO:0000256" key="5">
    <source>
        <dbReference type="ARBA" id="ARBA00022679"/>
    </source>
</evidence>
<keyword evidence="9" id="KW-0496">Mitochondrion</keyword>
<comment type="catalytic activity">
    <reaction evidence="11">
        <text>O-acetyl-L-serine + hydrogen sulfide = L-cysteine + acetate</text>
        <dbReference type="Rhea" id="RHEA:14829"/>
        <dbReference type="ChEBI" id="CHEBI:29919"/>
        <dbReference type="ChEBI" id="CHEBI:30089"/>
        <dbReference type="ChEBI" id="CHEBI:35235"/>
        <dbReference type="ChEBI" id="CHEBI:58340"/>
        <dbReference type="EC" id="2.5.1.47"/>
    </reaction>
</comment>
<evidence type="ECO:0000256" key="8">
    <source>
        <dbReference type="ARBA" id="ARBA00022989"/>
    </source>
</evidence>
<keyword evidence="6 14" id="KW-0812">Transmembrane</keyword>
<reference evidence="16" key="2">
    <citation type="submission" date="2016-05" db="EMBL/GenBank/DDBJ databases">
        <title>Comparative analysis highlights variable genome content of wheat rusts and divergence of the mating loci.</title>
        <authorList>
            <person name="Cuomo C.A."/>
            <person name="Bakkeren G."/>
            <person name="Szabo L."/>
            <person name="Khalil H."/>
            <person name="Joly D."/>
            <person name="Goldberg J."/>
            <person name="Young S."/>
            <person name="Zeng Q."/>
            <person name="Fellers J."/>
        </authorList>
    </citation>
    <scope>NUCLEOTIDE SEQUENCE [LARGE SCALE GENOMIC DNA]</scope>
    <source>
        <strain evidence="16">1-1 BBBD Race 1</strain>
    </source>
</reference>
<comment type="subcellular location">
    <subcellularLocation>
        <location evidence="2">Mitochondrion outer membrane</location>
        <topology evidence="2">Single-pass membrane protein</topology>
    </subcellularLocation>
</comment>
<dbReference type="GO" id="GO:0005741">
    <property type="term" value="C:mitochondrial outer membrane"/>
    <property type="evidence" value="ECO:0007669"/>
    <property type="project" value="UniProtKB-SubCell"/>
</dbReference>
<evidence type="ECO:0000256" key="3">
    <source>
        <dbReference type="ARBA" id="ARBA00007103"/>
    </source>
</evidence>
<dbReference type="CDD" id="cd01561">
    <property type="entry name" value="CBS_like"/>
    <property type="match status" value="1"/>
</dbReference>
<evidence type="ECO:0000313" key="18">
    <source>
        <dbReference type="Proteomes" id="UP000005240"/>
    </source>
</evidence>
<evidence type="ECO:0000256" key="14">
    <source>
        <dbReference type="SAM" id="Phobius"/>
    </source>
</evidence>
<evidence type="ECO:0000256" key="7">
    <source>
        <dbReference type="ARBA" id="ARBA00022787"/>
    </source>
</evidence>
<keyword evidence="10 14" id="KW-0472">Membrane</keyword>
<reference evidence="17" key="4">
    <citation type="submission" date="2025-05" db="UniProtKB">
        <authorList>
            <consortium name="EnsemblFungi"/>
        </authorList>
    </citation>
    <scope>IDENTIFICATION</scope>
    <source>
        <strain evidence="17">isolate 1-1 / race 1 (BBBD)</strain>
    </source>
</reference>
<dbReference type="EnsemblFungi" id="PTTG_04222-t43_1">
    <property type="protein sequence ID" value="PTTG_04222-t43_1-p1"/>
    <property type="gene ID" value="PTTG_04222"/>
</dbReference>
<evidence type="ECO:0000256" key="10">
    <source>
        <dbReference type="ARBA" id="ARBA00023136"/>
    </source>
</evidence>
<evidence type="ECO:0000256" key="9">
    <source>
        <dbReference type="ARBA" id="ARBA00023128"/>
    </source>
</evidence>
<dbReference type="Proteomes" id="UP000005240">
    <property type="component" value="Unassembled WGS sequence"/>
</dbReference>
<organism evidence="16">
    <name type="scientific">Puccinia triticina (isolate 1-1 / race 1 (BBBD))</name>
    <name type="common">Brown leaf rust fungus</name>
    <dbReference type="NCBI Taxonomy" id="630390"/>
    <lineage>
        <taxon>Eukaryota</taxon>
        <taxon>Fungi</taxon>
        <taxon>Dikarya</taxon>
        <taxon>Basidiomycota</taxon>
        <taxon>Pucciniomycotina</taxon>
        <taxon>Pucciniomycetes</taxon>
        <taxon>Pucciniales</taxon>
        <taxon>Pucciniaceae</taxon>
        <taxon>Puccinia</taxon>
    </lineage>
</organism>
<evidence type="ECO:0000313" key="16">
    <source>
        <dbReference type="EMBL" id="OAV87412.1"/>
    </source>
</evidence>
<keyword evidence="18" id="KW-1185">Reference proteome</keyword>
<protein>
    <recommendedName>
        <fullName evidence="4">cysteine synthase</fullName>
        <ecNumber evidence="4">2.5.1.47</ecNumber>
    </recommendedName>
    <alternativeName>
        <fullName evidence="12">Cysteine synthase-like protein</fullName>
    </alternativeName>
</protein>
<comment type="cofactor">
    <cofactor evidence="1">
        <name>pyridoxal 5'-phosphate</name>
        <dbReference type="ChEBI" id="CHEBI:597326"/>
    </cofactor>
</comment>
<dbReference type="Gene3D" id="3.40.50.1100">
    <property type="match status" value="2"/>
</dbReference>
<evidence type="ECO:0000256" key="13">
    <source>
        <dbReference type="SAM" id="MobiDB-lite"/>
    </source>
</evidence>
<dbReference type="EC" id="2.5.1.47" evidence="4"/>
<dbReference type="OMA" id="WMADYGF"/>
<keyword evidence="7" id="KW-1000">Mitochondrion outer membrane</keyword>
<proteinExistence type="inferred from homology"/>
<evidence type="ECO:0000256" key="1">
    <source>
        <dbReference type="ARBA" id="ARBA00001933"/>
    </source>
</evidence>
<gene>
    <name evidence="16" type="ORF">PTTG_04222</name>
</gene>
<dbReference type="InterPro" id="IPR001926">
    <property type="entry name" value="TrpB-like_PALP"/>
</dbReference>
<dbReference type="InterPro" id="IPR036052">
    <property type="entry name" value="TrpB-like_PALP_sf"/>
</dbReference>
<dbReference type="PANTHER" id="PTHR10314">
    <property type="entry name" value="CYSTATHIONINE BETA-SYNTHASE"/>
    <property type="match status" value="1"/>
</dbReference>
<reference evidence="17 18" key="3">
    <citation type="journal article" date="2017" name="G3 (Bethesda)">
        <title>Comparative analysis highlights variable genome content of wheat rusts and divergence of the mating loci.</title>
        <authorList>
            <person name="Cuomo C.A."/>
            <person name="Bakkeren G."/>
            <person name="Khalil H.B."/>
            <person name="Panwar V."/>
            <person name="Joly D."/>
            <person name="Linning R."/>
            <person name="Sakthikumar S."/>
            <person name="Song X."/>
            <person name="Adiconis X."/>
            <person name="Fan L."/>
            <person name="Goldberg J.M."/>
            <person name="Levin J.Z."/>
            <person name="Young S."/>
            <person name="Zeng Q."/>
            <person name="Anikster Y."/>
            <person name="Bruce M."/>
            <person name="Wang M."/>
            <person name="Yin C."/>
            <person name="McCallum B."/>
            <person name="Szabo L.J."/>
            <person name="Hulbert S."/>
            <person name="Chen X."/>
            <person name="Fellers J.P."/>
        </authorList>
    </citation>
    <scope>NUCLEOTIDE SEQUENCE</scope>
    <source>
        <strain evidence="17">isolate 1-1 / race 1 (BBBD)</strain>
        <strain evidence="18">Isolate 1-1 / race 1 (BBBD)</strain>
    </source>
</reference>
<evidence type="ECO:0000256" key="11">
    <source>
        <dbReference type="ARBA" id="ARBA00047931"/>
    </source>
</evidence>
<dbReference type="VEuPathDB" id="FungiDB:PTTG_04222"/>
<evidence type="ECO:0000256" key="2">
    <source>
        <dbReference type="ARBA" id="ARBA00004572"/>
    </source>
</evidence>
<evidence type="ECO:0000259" key="15">
    <source>
        <dbReference type="Pfam" id="PF00291"/>
    </source>
</evidence>
<reference evidence="16" key="1">
    <citation type="submission" date="2009-11" db="EMBL/GenBank/DDBJ databases">
        <authorList>
            <consortium name="The Broad Institute Genome Sequencing Platform"/>
            <person name="Ward D."/>
            <person name="Feldgarden M."/>
            <person name="Earl A."/>
            <person name="Young S.K."/>
            <person name="Zeng Q."/>
            <person name="Koehrsen M."/>
            <person name="Alvarado L."/>
            <person name="Berlin A."/>
            <person name="Bochicchio J."/>
            <person name="Borenstein D."/>
            <person name="Chapman S.B."/>
            <person name="Chen Z."/>
            <person name="Engels R."/>
            <person name="Freedman E."/>
            <person name="Gellesch M."/>
            <person name="Goldberg J."/>
            <person name="Griggs A."/>
            <person name="Gujja S."/>
            <person name="Heilman E."/>
            <person name="Heiman D."/>
            <person name="Hepburn T."/>
            <person name="Howarth C."/>
            <person name="Jen D."/>
            <person name="Larson L."/>
            <person name="Lewis B."/>
            <person name="Mehta T."/>
            <person name="Park D."/>
            <person name="Pearson M."/>
            <person name="Roberts A."/>
            <person name="Saif S."/>
            <person name="Shea T."/>
            <person name="Shenoy N."/>
            <person name="Sisk P."/>
            <person name="Stolte C."/>
            <person name="Sykes S."/>
            <person name="Thomson T."/>
            <person name="Walk T."/>
            <person name="White J."/>
            <person name="Yandava C."/>
            <person name="Izard J."/>
            <person name="Baranova O.V."/>
            <person name="Blanton J.M."/>
            <person name="Tanner A.C."/>
            <person name="Dewhirst F.E."/>
            <person name="Haas B."/>
            <person name="Nusbaum C."/>
            <person name="Birren B."/>
        </authorList>
    </citation>
    <scope>NUCLEOTIDE SEQUENCE [LARGE SCALE GENOMIC DNA]</scope>
    <source>
        <strain evidence="16">1-1 BBBD Race 1</strain>
    </source>
</reference>
<feature type="region of interest" description="Disordered" evidence="13">
    <location>
        <begin position="38"/>
        <end position="57"/>
    </location>
</feature>
<sequence length="417" mass="45114">MSVRAWGGYSSVAVGVLVALGVGSVVVELVVRPFRKRARSRSSRRDHDHQGPGTDRAATKLTDLIGNTPLLRINCLSEATGIEIWAKCEFLNPGGSIKDRIALQIVREAETAGLIAPDTTPRCRVFEGTSGSTGISLAMVARAMGYDAEIVLPDDTAVEKAQLIENMGATVVKVRPVSISNRAHYVNVARDRARQFTAQQGEGRARGLFVDQFESPMNWRTHYGTTGPEIWAQTAGRVRFFVAGAGTGGTMAGVGKFLKTRDERVQLVVADPPGSGLFNKVKHGVLFSDTEVEGKRRRHQVDTVVEGIGSNRMTGNLEEIMDVVDDAIKVTDAEAIRMSRKILEEEGLFLGSSSAVNLVASHKLAQALSADREATGAETPGWIVTILCDSGHRHLSKFWNDPFLARHGFLDSPPSLS</sequence>
<keyword evidence="5" id="KW-0808">Transferase</keyword>
<keyword evidence="8 14" id="KW-1133">Transmembrane helix</keyword>
<evidence type="ECO:0000256" key="12">
    <source>
        <dbReference type="ARBA" id="ARBA00078545"/>
    </source>
</evidence>
<evidence type="ECO:0000313" key="17">
    <source>
        <dbReference type="EnsemblFungi" id="PTTG_04222-t43_1-p1"/>
    </source>
</evidence>
<feature type="transmembrane region" description="Helical" evidence="14">
    <location>
        <begin position="6"/>
        <end position="31"/>
    </location>
</feature>
<dbReference type="OrthoDB" id="10259545at2759"/>
<dbReference type="PROSITE" id="PS00901">
    <property type="entry name" value="CYS_SYNTHASE"/>
    <property type="match status" value="1"/>
</dbReference>
<dbReference type="Pfam" id="PF00291">
    <property type="entry name" value="PALP"/>
    <property type="match status" value="1"/>
</dbReference>
<dbReference type="GO" id="GO:0004124">
    <property type="term" value="F:cysteine synthase activity"/>
    <property type="evidence" value="ECO:0007669"/>
    <property type="project" value="UniProtKB-EC"/>
</dbReference>